<dbReference type="Gene3D" id="3.30.1360.10">
    <property type="entry name" value="RNA polymerase, RBP11-like subunit"/>
    <property type="match status" value="1"/>
</dbReference>
<dbReference type="EC" id="2.7.7.6" evidence="2 11"/>
<comment type="function">
    <text evidence="11">DNA-dependent RNA polymerase catalyzes the transcription of DNA into RNA using the four ribonucleoside triphosphates as substrates.</text>
</comment>
<dbReference type="NCBIfam" id="TIGR02027">
    <property type="entry name" value="rpoA"/>
    <property type="match status" value="1"/>
</dbReference>
<evidence type="ECO:0000256" key="9">
    <source>
        <dbReference type="ARBA" id="ARBA00033070"/>
    </source>
</evidence>
<dbReference type="EMBL" id="LN824141">
    <property type="protein sequence ID" value="CEP77516.1"/>
    <property type="molecule type" value="Genomic_DNA"/>
</dbReference>
<sequence length="356" mass="41315">MELLIKPEKFRIAEKREENDYNYTKYELYPLEKGYAVTIGNALRRVLLSSIPSLAITGLRIPGKLHEYDTVEGIEEDILEISLNLKKVQLKVESLDKLKNIDHPILLTLKKKYKAKDVIKAGDIKTPAGIEVANSDLIIAHVNKDMEVDFELYAQTGKGFVPAQELSYQSDIEYIFIDGVFSPVLKVNYLTENIRVGRRTDYDKLILEIWTKKNITPSEALKEATETLMEHFDFIAQLWNREGKIQDLESAEVTIEIENEEQEETEDTEDVFGFPKELLDTPIDSLDLTKRAKNCLKREKIDTIRDLLKKRPEDLLKIKNFGKKSMEEVRKELKEKFDIDYDKLYEDERGNDFDEA</sequence>
<evidence type="ECO:0000256" key="4">
    <source>
        <dbReference type="ARBA" id="ARBA00022478"/>
    </source>
</evidence>
<dbReference type="InterPro" id="IPR011260">
    <property type="entry name" value="RNAP_asu_C"/>
</dbReference>
<dbReference type="AlphaFoldDB" id="A0A0C7NHR0"/>
<dbReference type="Gene3D" id="2.170.120.12">
    <property type="entry name" value="DNA-directed RNA polymerase, insert domain"/>
    <property type="match status" value="1"/>
</dbReference>
<dbReference type="SUPFAM" id="SSF55257">
    <property type="entry name" value="RBP11-like subunits of RNA polymerase"/>
    <property type="match status" value="1"/>
</dbReference>
<dbReference type="InterPro" id="IPR011262">
    <property type="entry name" value="DNA-dir_RNA_pol_insert"/>
</dbReference>
<keyword evidence="5 11" id="KW-0808">Transferase</keyword>
<dbReference type="SUPFAM" id="SSF47789">
    <property type="entry name" value="C-terminal domain of RNA polymerase alpha subunit"/>
    <property type="match status" value="1"/>
</dbReference>
<dbReference type="GO" id="GO:0003899">
    <property type="term" value="F:DNA-directed RNA polymerase activity"/>
    <property type="evidence" value="ECO:0007669"/>
    <property type="project" value="UniProtKB-UniRule"/>
</dbReference>
<keyword evidence="4 11" id="KW-0240">DNA-directed RNA polymerase</keyword>
<evidence type="ECO:0000256" key="5">
    <source>
        <dbReference type="ARBA" id="ARBA00022679"/>
    </source>
</evidence>
<dbReference type="RefSeq" id="WP_045087128.1">
    <property type="nucleotide sequence ID" value="NZ_LN824141.1"/>
</dbReference>
<dbReference type="OrthoDB" id="9805706at2"/>
<dbReference type="InterPro" id="IPR036643">
    <property type="entry name" value="RNApol_insert_sf"/>
</dbReference>
<dbReference type="Pfam" id="PF01000">
    <property type="entry name" value="RNA_pol_A_bac"/>
    <property type="match status" value="1"/>
</dbReference>
<keyword evidence="7 11" id="KW-0804">Transcription</keyword>
<dbReference type="InterPro" id="IPR036603">
    <property type="entry name" value="RBP11-like"/>
</dbReference>
<dbReference type="HOGENOM" id="CLU_053084_0_1_0"/>
<dbReference type="CDD" id="cd06928">
    <property type="entry name" value="RNAP_alpha_NTD"/>
    <property type="match status" value="1"/>
</dbReference>
<gene>
    <name evidence="11 13" type="primary">rpoA</name>
    <name evidence="13" type="ORF">DTL3_0185</name>
</gene>
<organism evidence="13 14">
    <name type="scientific">Defluviitoga tunisiensis</name>
    <dbReference type="NCBI Taxonomy" id="1006576"/>
    <lineage>
        <taxon>Bacteria</taxon>
        <taxon>Thermotogati</taxon>
        <taxon>Thermotogota</taxon>
        <taxon>Thermotogae</taxon>
        <taxon>Petrotogales</taxon>
        <taxon>Petrotogaceae</taxon>
        <taxon>Defluviitoga</taxon>
    </lineage>
</organism>
<dbReference type="NCBIfam" id="NF003519">
    <property type="entry name" value="PRK05182.2-5"/>
    <property type="match status" value="1"/>
</dbReference>
<evidence type="ECO:0000256" key="10">
    <source>
        <dbReference type="ARBA" id="ARBA00048552"/>
    </source>
</evidence>
<evidence type="ECO:0000313" key="14">
    <source>
        <dbReference type="Proteomes" id="UP000032809"/>
    </source>
</evidence>
<keyword evidence="6 11" id="KW-0548">Nucleotidyltransferase</keyword>
<dbReference type="GO" id="GO:0006351">
    <property type="term" value="P:DNA-templated transcription"/>
    <property type="evidence" value="ECO:0007669"/>
    <property type="project" value="UniProtKB-UniRule"/>
</dbReference>
<dbReference type="GO" id="GO:0005737">
    <property type="term" value="C:cytoplasm"/>
    <property type="evidence" value="ECO:0007669"/>
    <property type="project" value="UniProtKB-ARBA"/>
</dbReference>
<dbReference type="Gene3D" id="1.10.150.20">
    <property type="entry name" value="5' to 3' exonuclease, C-terminal subdomain"/>
    <property type="match status" value="1"/>
</dbReference>
<evidence type="ECO:0000256" key="1">
    <source>
        <dbReference type="ARBA" id="ARBA00007123"/>
    </source>
</evidence>
<evidence type="ECO:0000256" key="2">
    <source>
        <dbReference type="ARBA" id="ARBA00012418"/>
    </source>
</evidence>
<proteinExistence type="inferred from homology"/>
<reference evidence="14" key="1">
    <citation type="submission" date="2014-11" db="EMBL/GenBank/DDBJ databases">
        <authorList>
            <person name="Wibberg D."/>
        </authorList>
    </citation>
    <scope>NUCLEOTIDE SEQUENCE [LARGE SCALE GENOMIC DNA]</scope>
    <source>
        <strain evidence="14">L3</strain>
    </source>
</reference>
<name>A0A0C7NHR0_DEFTU</name>
<evidence type="ECO:0000256" key="11">
    <source>
        <dbReference type="HAMAP-Rule" id="MF_00059"/>
    </source>
</evidence>
<dbReference type="STRING" id="1006576.DTL3_0185"/>
<dbReference type="KEGG" id="dtn:DTL3_0185"/>
<dbReference type="InterPro" id="IPR011263">
    <property type="entry name" value="DNA-dir_RNA_pol_RpoA/D/Rpb3"/>
</dbReference>
<evidence type="ECO:0000256" key="3">
    <source>
        <dbReference type="ARBA" id="ARBA00015972"/>
    </source>
</evidence>
<comment type="similarity">
    <text evidence="1 11">Belongs to the RNA polymerase alpha chain family.</text>
</comment>
<evidence type="ECO:0000256" key="6">
    <source>
        <dbReference type="ARBA" id="ARBA00022695"/>
    </source>
</evidence>
<dbReference type="Pfam" id="PF01193">
    <property type="entry name" value="RNA_pol_L"/>
    <property type="match status" value="1"/>
</dbReference>
<accession>A0A0C7NHR0</accession>
<dbReference type="PATRIC" id="fig|1006576.9.peg.180"/>
<comment type="catalytic activity">
    <reaction evidence="10 11">
        <text>RNA(n) + a ribonucleoside 5'-triphosphate = RNA(n+1) + diphosphate</text>
        <dbReference type="Rhea" id="RHEA:21248"/>
        <dbReference type="Rhea" id="RHEA-COMP:14527"/>
        <dbReference type="Rhea" id="RHEA-COMP:17342"/>
        <dbReference type="ChEBI" id="CHEBI:33019"/>
        <dbReference type="ChEBI" id="CHEBI:61557"/>
        <dbReference type="ChEBI" id="CHEBI:140395"/>
        <dbReference type="EC" id="2.7.7.6"/>
    </reaction>
</comment>
<protein>
    <recommendedName>
        <fullName evidence="3 11">DNA-directed RNA polymerase subunit alpha</fullName>
        <shortName evidence="11">RNAP subunit alpha</shortName>
        <ecNumber evidence="2 11">2.7.7.6</ecNumber>
    </recommendedName>
    <alternativeName>
        <fullName evidence="9 11">RNA polymerase subunit alpha</fullName>
    </alternativeName>
    <alternativeName>
        <fullName evidence="8 11">Transcriptase subunit alpha</fullName>
    </alternativeName>
</protein>
<evidence type="ECO:0000256" key="7">
    <source>
        <dbReference type="ARBA" id="ARBA00023163"/>
    </source>
</evidence>
<dbReference type="Proteomes" id="UP000032809">
    <property type="component" value="Chromosome I"/>
</dbReference>
<dbReference type="GO" id="GO:0046983">
    <property type="term" value="F:protein dimerization activity"/>
    <property type="evidence" value="ECO:0007669"/>
    <property type="project" value="InterPro"/>
</dbReference>
<evidence type="ECO:0000259" key="12">
    <source>
        <dbReference type="SMART" id="SM00662"/>
    </source>
</evidence>
<keyword evidence="14" id="KW-1185">Reference proteome</keyword>
<comment type="domain">
    <text evidence="11">The N-terminal domain is essential for RNAP assembly and basal transcription, whereas the C-terminal domain is involved in interaction with transcriptional regulators and with upstream promoter elements.</text>
</comment>
<dbReference type="GO" id="GO:0003677">
    <property type="term" value="F:DNA binding"/>
    <property type="evidence" value="ECO:0007669"/>
    <property type="project" value="UniProtKB-UniRule"/>
</dbReference>
<dbReference type="SUPFAM" id="SSF56553">
    <property type="entry name" value="Insert subdomain of RNA polymerase alpha subunit"/>
    <property type="match status" value="1"/>
</dbReference>
<dbReference type="HAMAP" id="MF_00059">
    <property type="entry name" value="RNApol_bact_RpoA"/>
    <property type="match status" value="1"/>
</dbReference>
<dbReference type="Pfam" id="PF03118">
    <property type="entry name" value="RNA_pol_A_CTD"/>
    <property type="match status" value="1"/>
</dbReference>
<dbReference type="InterPro" id="IPR011773">
    <property type="entry name" value="DNA-dir_RpoA"/>
</dbReference>
<evidence type="ECO:0000313" key="13">
    <source>
        <dbReference type="EMBL" id="CEP77516.1"/>
    </source>
</evidence>
<feature type="domain" description="DNA-directed RNA polymerase RpoA/D/Rpb3-type" evidence="12">
    <location>
        <begin position="23"/>
        <end position="238"/>
    </location>
</feature>
<feature type="region of interest" description="Alpha C-terminal domain (alpha-CTD)" evidence="11">
    <location>
        <begin position="269"/>
        <end position="356"/>
    </location>
</feature>
<dbReference type="GO" id="GO:0000428">
    <property type="term" value="C:DNA-directed RNA polymerase complex"/>
    <property type="evidence" value="ECO:0007669"/>
    <property type="project" value="UniProtKB-KW"/>
</dbReference>
<comment type="subunit">
    <text evidence="11">Homodimer. The RNAP catalytic core consists of 2 alpha, 1 beta, 1 beta' and 1 omega subunit. When a sigma factor is associated with the core the holoenzyme is formed, which can initiate transcription.</text>
</comment>
<evidence type="ECO:0000256" key="8">
    <source>
        <dbReference type="ARBA" id="ARBA00032524"/>
    </source>
</evidence>
<feature type="region of interest" description="Alpha N-terminal domain (alpha-NTD)" evidence="11">
    <location>
        <begin position="1"/>
        <end position="249"/>
    </location>
</feature>
<dbReference type="SMART" id="SM00662">
    <property type="entry name" value="RPOLD"/>
    <property type="match status" value="1"/>
</dbReference>